<evidence type="ECO:0008006" key="3">
    <source>
        <dbReference type="Google" id="ProtNLM"/>
    </source>
</evidence>
<organism evidence="1 2">
    <name type="scientific">Saccharomyces pastorianus</name>
    <name type="common">Lager yeast</name>
    <name type="synonym">Saccharomyces cerevisiae x Saccharomyces eubayanus</name>
    <dbReference type="NCBI Taxonomy" id="27292"/>
    <lineage>
        <taxon>Eukaryota</taxon>
        <taxon>Fungi</taxon>
        <taxon>Dikarya</taxon>
        <taxon>Ascomycota</taxon>
        <taxon>Saccharomycotina</taxon>
        <taxon>Saccharomycetes</taxon>
        <taxon>Saccharomycetales</taxon>
        <taxon>Saccharomycetaceae</taxon>
        <taxon>Saccharomyces</taxon>
    </lineage>
</organism>
<protein>
    <recommendedName>
        <fullName evidence="3">Pet130p</fullName>
    </recommendedName>
</protein>
<dbReference type="AlphaFoldDB" id="A0A6C1DTT6"/>
<proteinExistence type="predicted"/>
<evidence type="ECO:0000313" key="2">
    <source>
        <dbReference type="Proteomes" id="UP000501346"/>
    </source>
</evidence>
<dbReference type="OrthoDB" id="4062049at2759"/>
<evidence type="ECO:0000313" key="1">
    <source>
        <dbReference type="EMBL" id="QID80442.1"/>
    </source>
</evidence>
<dbReference type="EMBL" id="CP048991">
    <property type="protein sequence ID" value="QID80442.1"/>
    <property type="molecule type" value="Genomic_DNA"/>
</dbReference>
<gene>
    <name evidence="1" type="ORF">GRS66_002770</name>
</gene>
<reference evidence="1 2" key="1">
    <citation type="journal article" date="2019" name="BMC Genomics">
        <title>Chromosome level assembly and comparative genome analysis confirm lager-brewing yeasts originated from a single hybridization.</title>
        <authorList>
            <person name="Salazar A.N."/>
            <person name="Gorter de Vries A.R."/>
            <person name="van den Broek M."/>
            <person name="Brouwers N."/>
            <person name="de la Torre Cortes P."/>
            <person name="Kuijpers N.G.A."/>
            <person name="Daran J.G."/>
            <person name="Abeel T."/>
        </authorList>
    </citation>
    <scope>NUCLEOTIDE SEQUENCE [LARGE SCALE GENOMIC DNA]</scope>
    <source>
        <strain evidence="1 2">CBS 1483</strain>
    </source>
</reference>
<dbReference type="Proteomes" id="UP000501346">
    <property type="component" value="Chromosome ScX-SeX"/>
</dbReference>
<accession>A0A6C1DTT6</accession>
<name>A0A6C1DTT6_SACPS</name>
<keyword evidence="2" id="KW-1185">Reference proteome</keyword>
<sequence>MKIFSTLLSQKPKGKLVIRPSTTIHSSDPFSKFIVTKNTEPLSLGDLRKSDSGNSAVCLNAENTILSTLTDLQKEEERNWDPVKFVAGKLRGVISPIQAYVTIGKKISPNSLVYTSRFFQLHYFPEDHFMSCFRKSKPAITVKSNKKFYLNGKVFNKDKEYFNETRISKANEVELSKIQTAMTRLTNRHRNSIPSEFAYLRRDLKLKVKTTFIKEWCKLNGDKAIREYVNLNRSPNINPASMKGKPKKSFLDNLGRSTVGTAKDGYYLYIVSIFPDKDMLGEFNDEVNRSVQKVANLDWDGFLTPKKGAKGKNWVESFNDSINVQTINKILEINKFPFELRREQTEG</sequence>